<name>A0A1A6A0V8_9TREE</name>
<sequence>MVSARPPPNPARGRVPYPSAATYIPGDTDNSPAYLGTSEPIQKTTSRDSERERRVQGLKNWWKGFREHERLERAESSRTNKRGVFGEPLSESIEYASVQVSTSGPDGSLYVWGVIPVVVAKCGLYLKENATGVEGTFRISGSAKRMRDLQTLFDTPPKYGKNIDWKSLPYTTHDVATIFRRFLTQMPESIIPVDFYEDFRSLLSSNHSGSLSLDDTIASYKSLIQALPRINLYLLLYVLDLLSVFARRADKNLMTAPNLALIFQPGVLSHPLHQMRPKEHVLSQQVLEFLIEHQDHFLLGMELVSGELRRTAADRQKPKKKRKEKPAVPQPPPLVKADSDMMLPSESDDEAPAGGYYVIEGPGRPTSPASPSSQPSSTVPNISANLLPSPPIKTKIPPTELMEMSESDEDAPPGGYEVRTANPASARAALLAKPPTQIQIQSPNKRVPSIQQEAQGRSGAPTPATKGSSLARRKTVPARKPGDSVSRIRRSAKEAP</sequence>
<keyword evidence="1" id="KW-0343">GTPase activation</keyword>
<evidence type="ECO:0000259" key="3">
    <source>
        <dbReference type="PROSITE" id="PS50238"/>
    </source>
</evidence>
<dbReference type="PROSITE" id="PS50238">
    <property type="entry name" value="RHOGAP"/>
    <property type="match status" value="1"/>
</dbReference>
<organism evidence="4">
    <name type="scientific">Kwoniella dejecticola CBS 10117</name>
    <dbReference type="NCBI Taxonomy" id="1296121"/>
    <lineage>
        <taxon>Eukaryota</taxon>
        <taxon>Fungi</taxon>
        <taxon>Dikarya</taxon>
        <taxon>Basidiomycota</taxon>
        <taxon>Agaricomycotina</taxon>
        <taxon>Tremellomycetes</taxon>
        <taxon>Tremellales</taxon>
        <taxon>Cryptococcaceae</taxon>
        <taxon>Kwoniella</taxon>
    </lineage>
</organism>
<feature type="compositionally biased region" description="Pro residues" evidence="2">
    <location>
        <begin position="1"/>
        <end position="10"/>
    </location>
</feature>
<dbReference type="EMBL" id="KI894033">
    <property type="protein sequence ID" value="OBR83702.1"/>
    <property type="molecule type" value="Genomic_DNA"/>
</dbReference>
<protein>
    <submittedName>
        <fullName evidence="4">Rho GTPase activator</fullName>
    </submittedName>
</protein>
<dbReference type="SUPFAM" id="SSF48350">
    <property type="entry name" value="GTPase activation domain, GAP"/>
    <property type="match status" value="1"/>
</dbReference>
<evidence type="ECO:0000313" key="4">
    <source>
        <dbReference type="EMBL" id="OBR83702.1"/>
    </source>
</evidence>
<feature type="compositionally biased region" description="Polar residues" evidence="2">
    <location>
        <begin position="436"/>
        <end position="455"/>
    </location>
</feature>
<dbReference type="Gene3D" id="1.10.555.10">
    <property type="entry name" value="Rho GTPase activation protein"/>
    <property type="match status" value="1"/>
</dbReference>
<dbReference type="InterPro" id="IPR000198">
    <property type="entry name" value="RhoGAP_dom"/>
</dbReference>
<feature type="region of interest" description="Disordered" evidence="2">
    <location>
        <begin position="1"/>
        <end position="52"/>
    </location>
</feature>
<dbReference type="PANTHER" id="PTHR15228">
    <property type="entry name" value="SPERMATHECAL PHYSIOLOGY VARIANT"/>
    <property type="match status" value="1"/>
</dbReference>
<dbReference type="InterPro" id="IPR051025">
    <property type="entry name" value="RhoGAP"/>
</dbReference>
<reference evidence="4" key="1">
    <citation type="submission" date="2013-07" db="EMBL/GenBank/DDBJ databases">
        <title>The Genome Sequence of Cryptococcus dejecticola CBS10117.</title>
        <authorList>
            <consortium name="The Broad Institute Genome Sequencing Platform"/>
            <person name="Cuomo C."/>
            <person name="Litvintseva A."/>
            <person name="Chen Y."/>
            <person name="Heitman J."/>
            <person name="Sun S."/>
            <person name="Springer D."/>
            <person name="Dromer F."/>
            <person name="Young S.K."/>
            <person name="Zeng Q."/>
            <person name="Gargeya S."/>
            <person name="Fitzgerald M."/>
            <person name="Abouelleil A."/>
            <person name="Alvarado L."/>
            <person name="Berlin A.M."/>
            <person name="Chapman S.B."/>
            <person name="Dewar J."/>
            <person name="Goldberg J."/>
            <person name="Griggs A."/>
            <person name="Gujja S."/>
            <person name="Hansen M."/>
            <person name="Howarth C."/>
            <person name="Imamovic A."/>
            <person name="Larimer J."/>
            <person name="McCowan C."/>
            <person name="Murphy C."/>
            <person name="Pearson M."/>
            <person name="Priest M."/>
            <person name="Roberts A."/>
            <person name="Saif S."/>
            <person name="Shea T."/>
            <person name="Sykes S."/>
            <person name="Wortman J."/>
            <person name="Nusbaum C."/>
            <person name="Birren B."/>
        </authorList>
    </citation>
    <scope>NUCLEOTIDE SEQUENCE [LARGE SCALE GENOMIC DNA]</scope>
    <source>
        <strain evidence="4">CBS 10117</strain>
    </source>
</reference>
<feature type="region of interest" description="Disordered" evidence="2">
    <location>
        <begin position="312"/>
        <end position="496"/>
    </location>
</feature>
<dbReference type="Pfam" id="PF00620">
    <property type="entry name" value="RhoGAP"/>
    <property type="match status" value="1"/>
</dbReference>
<feature type="compositionally biased region" description="Low complexity" evidence="2">
    <location>
        <begin position="421"/>
        <end position="435"/>
    </location>
</feature>
<dbReference type="OrthoDB" id="3196451at2759"/>
<dbReference type="VEuPathDB" id="FungiDB:I303_05982"/>
<dbReference type="GO" id="GO:0005096">
    <property type="term" value="F:GTPase activator activity"/>
    <property type="evidence" value="ECO:0007669"/>
    <property type="project" value="UniProtKB-KW"/>
</dbReference>
<dbReference type="SMART" id="SM00324">
    <property type="entry name" value="RhoGAP"/>
    <property type="match status" value="1"/>
</dbReference>
<feature type="compositionally biased region" description="Low complexity" evidence="2">
    <location>
        <begin position="366"/>
        <end position="380"/>
    </location>
</feature>
<dbReference type="GO" id="GO:0007165">
    <property type="term" value="P:signal transduction"/>
    <property type="evidence" value="ECO:0007669"/>
    <property type="project" value="InterPro"/>
</dbReference>
<dbReference type="PANTHER" id="PTHR15228:SF25">
    <property type="entry name" value="F-BAR DOMAIN-CONTAINING PROTEIN"/>
    <property type="match status" value="1"/>
</dbReference>
<feature type="domain" description="Rho-GAP" evidence="3">
    <location>
        <begin position="107"/>
        <end position="298"/>
    </location>
</feature>
<dbReference type="GO" id="GO:0005938">
    <property type="term" value="C:cell cortex"/>
    <property type="evidence" value="ECO:0007669"/>
    <property type="project" value="TreeGrafter"/>
</dbReference>
<dbReference type="AlphaFoldDB" id="A0A1A6A0V8"/>
<dbReference type="InterPro" id="IPR008936">
    <property type="entry name" value="Rho_GTPase_activation_prot"/>
</dbReference>
<dbReference type="STRING" id="1296121.A0A1A6A0V8"/>
<dbReference type="GO" id="GO:0060237">
    <property type="term" value="P:regulation of fungal-type cell wall organization"/>
    <property type="evidence" value="ECO:0007669"/>
    <property type="project" value="TreeGrafter"/>
</dbReference>
<gene>
    <name evidence="4" type="ORF">I303_05982</name>
</gene>
<evidence type="ECO:0000256" key="1">
    <source>
        <dbReference type="ARBA" id="ARBA00022468"/>
    </source>
</evidence>
<accession>A0A1A6A0V8</accession>
<proteinExistence type="predicted"/>
<evidence type="ECO:0000256" key="2">
    <source>
        <dbReference type="SAM" id="MobiDB-lite"/>
    </source>
</evidence>